<dbReference type="Proteomes" id="UP000475862">
    <property type="component" value="Unassembled WGS sequence"/>
</dbReference>
<protein>
    <submittedName>
        <fullName evidence="1">Uncharacterized protein</fullName>
    </submittedName>
</protein>
<evidence type="ECO:0000313" key="2">
    <source>
        <dbReference type="Proteomes" id="UP000475862"/>
    </source>
</evidence>
<comment type="caution">
    <text evidence="1">The sequence shown here is derived from an EMBL/GenBank/DDBJ whole genome shotgun (WGS) entry which is preliminary data.</text>
</comment>
<dbReference type="AlphaFoldDB" id="A0A6G0TRV9"/>
<evidence type="ECO:0000313" key="1">
    <source>
        <dbReference type="EMBL" id="KAE9537821.1"/>
    </source>
</evidence>
<organism evidence="1 2">
    <name type="scientific">Aphis glycines</name>
    <name type="common">Soybean aphid</name>
    <dbReference type="NCBI Taxonomy" id="307491"/>
    <lineage>
        <taxon>Eukaryota</taxon>
        <taxon>Metazoa</taxon>
        <taxon>Ecdysozoa</taxon>
        <taxon>Arthropoda</taxon>
        <taxon>Hexapoda</taxon>
        <taxon>Insecta</taxon>
        <taxon>Pterygota</taxon>
        <taxon>Neoptera</taxon>
        <taxon>Paraneoptera</taxon>
        <taxon>Hemiptera</taxon>
        <taxon>Sternorrhyncha</taxon>
        <taxon>Aphidomorpha</taxon>
        <taxon>Aphidoidea</taxon>
        <taxon>Aphididae</taxon>
        <taxon>Aphidini</taxon>
        <taxon>Aphis</taxon>
        <taxon>Aphis</taxon>
    </lineage>
</organism>
<accession>A0A6G0TRV9</accession>
<sequence length="179" mass="21527">MQLNTILVINVRIFFKKKKKSFILECFAVFGFFKKNVTRTEDENLSLATFISDYKKKKNNSLFLTANAALPMKYFSTHIIIYYTYYQYFYGTNIFMHDFRVHKGIRETLILINTTQYDILYERREITIHVGFHYRQQFGNVHYVKIALADYIFLNYIVLYPQSKSLPKQNKQKLTPPFY</sequence>
<proteinExistence type="predicted"/>
<reference evidence="1 2" key="1">
    <citation type="submission" date="2019-08" db="EMBL/GenBank/DDBJ databases">
        <title>The genome of the soybean aphid Biotype 1, its phylome, world population structure and adaptation to the North American continent.</title>
        <authorList>
            <person name="Giordano R."/>
            <person name="Donthu R.K."/>
            <person name="Hernandez A.G."/>
            <person name="Wright C.L."/>
            <person name="Zimin A.V."/>
        </authorList>
    </citation>
    <scope>NUCLEOTIDE SEQUENCE [LARGE SCALE GENOMIC DNA]</scope>
    <source>
        <tissue evidence="1">Whole aphids</tissue>
    </source>
</reference>
<gene>
    <name evidence="1" type="ORF">AGLY_005793</name>
</gene>
<name>A0A6G0TRV9_APHGL</name>
<keyword evidence="2" id="KW-1185">Reference proteome</keyword>
<dbReference type="EMBL" id="VYZN01000017">
    <property type="protein sequence ID" value="KAE9537821.1"/>
    <property type="molecule type" value="Genomic_DNA"/>
</dbReference>